<feature type="region of interest" description="Disordered" evidence="1">
    <location>
        <begin position="63"/>
        <end position="87"/>
    </location>
</feature>
<evidence type="ECO:0000256" key="1">
    <source>
        <dbReference type="SAM" id="MobiDB-lite"/>
    </source>
</evidence>
<gene>
    <name evidence="2" type="ORF">JOB18_028865</name>
</gene>
<organism evidence="2 3">
    <name type="scientific">Solea senegalensis</name>
    <name type="common">Senegalese sole</name>
    <dbReference type="NCBI Taxonomy" id="28829"/>
    <lineage>
        <taxon>Eukaryota</taxon>
        <taxon>Metazoa</taxon>
        <taxon>Chordata</taxon>
        <taxon>Craniata</taxon>
        <taxon>Vertebrata</taxon>
        <taxon>Euteleostomi</taxon>
        <taxon>Actinopterygii</taxon>
        <taxon>Neopterygii</taxon>
        <taxon>Teleostei</taxon>
        <taxon>Neoteleostei</taxon>
        <taxon>Acanthomorphata</taxon>
        <taxon>Carangaria</taxon>
        <taxon>Pleuronectiformes</taxon>
        <taxon>Pleuronectoidei</taxon>
        <taxon>Soleidae</taxon>
        <taxon>Solea</taxon>
    </lineage>
</organism>
<evidence type="ECO:0000313" key="2">
    <source>
        <dbReference type="EMBL" id="KAG7505314.1"/>
    </source>
</evidence>
<feature type="compositionally biased region" description="Basic residues" evidence="1">
    <location>
        <begin position="68"/>
        <end position="77"/>
    </location>
</feature>
<name>A0AAV6RKG0_SOLSE</name>
<keyword evidence="3" id="KW-1185">Reference proteome</keyword>
<accession>A0AAV6RKG0</accession>
<evidence type="ECO:0008006" key="4">
    <source>
        <dbReference type="Google" id="ProtNLM"/>
    </source>
</evidence>
<proteinExistence type="predicted"/>
<reference evidence="2 3" key="1">
    <citation type="journal article" date="2021" name="Sci. Rep.">
        <title>Chromosome anchoring in Senegalese sole (Solea senegalensis) reveals sex-associated markers and genome rearrangements in flatfish.</title>
        <authorList>
            <person name="Guerrero-Cozar I."/>
            <person name="Gomez-Garrido J."/>
            <person name="Berbel C."/>
            <person name="Martinez-Blanch J.F."/>
            <person name="Alioto T."/>
            <person name="Claros M.G."/>
            <person name="Gagnaire P.A."/>
            <person name="Manchado M."/>
        </authorList>
    </citation>
    <scope>NUCLEOTIDE SEQUENCE [LARGE SCALE GENOMIC DNA]</scope>
    <source>
        <strain evidence="2">Sse05_10M</strain>
    </source>
</reference>
<dbReference type="Proteomes" id="UP000693946">
    <property type="component" value="Linkage Group LG19"/>
</dbReference>
<dbReference type="AlphaFoldDB" id="A0AAV6RKG0"/>
<evidence type="ECO:0000313" key="3">
    <source>
        <dbReference type="Proteomes" id="UP000693946"/>
    </source>
</evidence>
<protein>
    <recommendedName>
        <fullName evidence="4">Secreted protein</fullName>
    </recommendedName>
</protein>
<dbReference type="EMBL" id="JAGKHQ010000011">
    <property type="protein sequence ID" value="KAG7505314.1"/>
    <property type="molecule type" value="Genomic_DNA"/>
</dbReference>
<comment type="caution">
    <text evidence="2">The sequence shown here is derived from an EMBL/GenBank/DDBJ whole genome shotgun (WGS) entry which is preliminary data.</text>
</comment>
<sequence length="87" mass="10032">MQSFLPHFLQLRNVALCPCFTTAAHSEHESTFIFIQPEDSGCYCDPQPLPWQPVNTAHSPPGCDGHKIHFKNQRKKEKNSVRRNWSL</sequence>